<organism evidence="3 4">
    <name type="scientific">Pocillopora meandrina</name>
    <dbReference type="NCBI Taxonomy" id="46732"/>
    <lineage>
        <taxon>Eukaryota</taxon>
        <taxon>Metazoa</taxon>
        <taxon>Cnidaria</taxon>
        <taxon>Anthozoa</taxon>
        <taxon>Hexacorallia</taxon>
        <taxon>Scleractinia</taxon>
        <taxon>Astrocoeniina</taxon>
        <taxon>Pocilloporidae</taxon>
        <taxon>Pocillopora</taxon>
    </lineage>
</organism>
<accession>A0AAU9XDE0</accession>
<dbReference type="EMBL" id="CALNXJ010000039">
    <property type="protein sequence ID" value="CAH3144342.1"/>
    <property type="molecule type" value="Genomic_DNA"/>
</dbReference>
<dbReference type="GO" id="GO:0070492">
    <property type="term" value="F:oligosaccharide binding"/>
    <property type="evidence" value="ECO:0007669"/>
    <property type="project" value="TreeGrafter"/>
</dbReference>
<dbReference type="PANTHER" id="PTHR16146">
    <property type="entry name" value="INTELECTIN"/>
    <property type="match status" value="1"/>
</dbReference>
<dbReference type="Proteomes" id="UP001159428">
    <property type="component" value="Unassembled WGS sequence"/>
</dbReference>
<reference evidence="3 4" key="1">
    <citation type="submission" date="2022-05" db="EMBL/GenBank/DDBJ databases">
        <authorList>
            <consortium name="Genoscope - CEA"/>
            <person name="William W."/>
        </authorList>
    </citation>
    <scope>NUCLEOTIDE SEQUENCE [LARGE SCALE GENOMIC DNA]</scope>
</reference>
<keyword evidence="1" id="KW-1015">Disulfide bond</keyword>
<feature type="chain" id="PRO_5043762500" description="Apple domain-containing protein" evidence="2">
    <location>
        <begin position="20"/>
        <end position="352"/>
    </location>
</feature>
<name>A0AAU9XDE0_9CNID</name>
<comment type="caution">
    <text evidence="3">The sequence shown here is derived from an EMBL/GenBank/DDBJ whole genome shotgun (WGS) entry which is preliminary data.</text>
</comment>
<evidence type="ECO:0008006" key="5">
    <source>
        <dbReference type="Google" id="ProtNLM"/>
    </source>
</evidence>
<evidence type="ECO:0000313" key="3">
    <source>
        <dbReference type="EMBL" id="CAH3144342.1"/>
    </source>
</evidence>
<dbReference type="AlphaFoldDB" id="A0AAU9XDE0"/>
<keyword evidence="2" id="KW-0732">Signal</keyword>
<keyword evidence="4" id="KW-1185">Reference proteome</keyword>
<evidence type="ECO:0000313" key="4">
    <source>
        <dbReference type="Proteomes" id="UP001159428"/>
    </source>
</evidence>
<feature type="signal peptide" evidence="2">
    <location>
        <begin position="1"/>
        <end position="19"/>
    </location>
</feature>
<dbReference type="GO" id="GO:0005615">
    <property type="term" value="C:extracellular space"/>
    <property type="evidence" value="ECO:0007669"/>
    <property type="project" value="TreeGrafter"/>
</dbReference>
<protein>
    <recommendedName>
        <fullName evidence="5">Apple domain-containing protein</fullName>
    </recommendedName>
</protein>
<dbReference type="PANTHER" id="PTHR16146:SF46">
    <property type="entry name" value="INTELECTIN-1A-RELATED"/>
    <property type="match status" value="1"/>
</dbReference>
<evidence type="ECO:0000256" key="2">
    <source>
        <dbReference type="SAM" id="SignalP"/>
    </source>
</evidence>
<evidence type="ECO:0000256" key="1">
    <source>
        <dbReference type="ARBA" id="ARBA00023157"/>
    </source>
</evidence>
<sequence>MLLAAISFLFLVKFGPTTCSTHQDSYFCGLVEDTILNTDWMTCLQACHNKASCISYNYGRRDKTCEMISDGVTNQCDSGKVIYSRGWVFHQIRPLPQKQVIAELGASPSNPGESCLDILDRRSSYGSVKNGAYYIRIGQKTSFIYCLMENTPGCKNGGWTLAMKINGNKGTFSYSSDLWKNTEAHNPEEANNLDEKETKFSFYADAQIAVGLCVGMKVQGHTRWLELKIPYNDKSLFGIFGLHSTQPLSGIDSSQWKSLINGSSMPENCPSSKKSGFNVQRESSAVGAKARLGLIARSRDPCGGDPDTRIGFGTAGSIGGTDPNNTCGNVYISSSGAPINKSIKAFCYIFIK</sequence>
<proteinExistence type="predicted"/>
<gene>
    <name evidence="3" type="ORF">PMEA_00020983</name>
</gene>